<dbReference type="Pfam" id="PF20966">
    <property type="entry name" value="MASE6"/>
    <property type="match status" value="1"/>
</dbReference>
<gene>
    <name evidence="5" type="ORF">Q3O60_13280</name>
</gene>
<dbReference type="InterPro" id="IPR029787">
    <property type="entry name" value="Nucleotide_cyclase"/>
</dbReference>
<dbReference type="SMART" id="SM00267">
    <property type="entry name" value="GGDEF"/>
    <property type="match status" value="1"/>
</dbReference>
<dbReference type="Pfam" id="PF00990">
    <property type="entry name" value="GGDEF"/>
    <property type="match status" value="1"/>
</dbReference>
<evidence type="ECO:0000256" key="1">
    <source>
        <dbReference type="ARBA" id="ARBA00012528"/>
    </source>
</evidence>
<dbReference type="SUPFAM" id="SSF55073">
    <property type="entry name" value="Nucleotide cyclase"/>
    <property type="match status" value="1"/>
</dbReference>
<keyword evidence="6" id="KW-1185">Reference proteome</keyword>
<evidence type="ECO:0000313" key="6">
    <source>
        <dbReference type="Proteomes" id="UP001231616"/>
    </source>
</evidence>
<dbReference type="InterPro" id="IPR043128">
    <property type="entry name" value="Rev_trsase/Diguanyl_cyclase"/>
</dbReference>
<reference evidence="5 6" key="1">
    <citation type="submission" date="2023-08" db="EMBL/GenBank/DDBJ databases">
        <authorList>
            <person name="Joshi A."/>
            <person name="Thite S."/>
        </authorList>
    </citation>
    <scope>NUCLEOTIDE SEQUENCE [LARGE SCALE GENOMIC DNA]</scope>
    <source>
        <strain evidence="5 6">AC40</strain>
    </source>
</reference>
<dbReference type="EMBL" id="JAUZVZ010000020">
    <property type="protein sequence ID" value="MDP4537164.1"/>
    <property type="molecule type" value="Genomic_DNA"/>
</dbReference>
<keyword evidence="3" id="KW-0472">Membrane</keyword>
<comment type="caution">
    <text evidence="5">The sequence shown here is derived from an EMBL/GenBank/DDBJ whole genome shotgun (WGS) entry which is preliminary data.</text>
</comment>
<dbReference type="PANTHER" id="PTHR45138:SF9">
    <property type="entry name" value="DIGUANYLATE CYCLASE DGCM-RELATED"/>
    <property type="match status" value="1"/>
</dbReference>
<proteinExistence type="predicted"/>
<dbReference type="NCBIfam" id="TIGR00254">
    <property type="entry name" value="GGDEF"/>
    <property type="match status" value="1"/>
</dbReference>
<feature type="transmembrane region" description="Helical" evidence="3">
    <location>
        <begin position="103"/>
        <end position="120"/>
    </location>
</feature>
<dbReference type="GO" id="GO:0052621">
    <property type="term" value="F:diguanylate cyclase activity"/>
    <property type="evidence" value="ECO:0007669"/>
    <property type="project" value="UniProtKB-EC"/>
</dbReference>
<accession>A0ABT9H1H1</accession>
<evidence type="ECO:0000313" key="5">
    <source>
        <dbReference type="EMBL" id="MDP4537164.1"/>
    </source>
</evidence>
<dbReference type="PROSITE" id="PS50887">
    <property type="entry name" value="GGDEF"/>
    <property type="match status" value="1"/>
</dbReference>
<dbReference type="CDD" id="cd01949">
    <property type="entry name" value="GGDEF"/>
    <property type="match status" value="1"/>
</dbReference>
<evidence type="ECO:0000259" key="4">
    <source>
        <dbReference type="PROSITE" id="PS50887"/>
    </source>
</evidence>
<keyword evidence="3" id="KW-1133">Transmembrane helix</keyword>
<dbReference type="InterPro" id="IPR050469">
    <property type="entry name" value="Diguanylate_Cyclase"/>
</dbReference>
<feature type="transmembrane region" description="Helical" evidence="3">
    <location>
        <begin position="48"/>
        <end position="69"/>
    </location>
</feature>
<keyword evidence="5" id="KW-0548">Nucleotidyltransferase</keyword>
<feature type="transmembrane region" description="Helical" evidence="3">
    <location>
        <begin position="81"/>
        <end position="97"/>
    </location>
</feature>
<organism evidence="5 6">
    <name type="scientific">Alkalimonas collagenimarina</name>
    <dbReference type="NCBI Taxonomy" id="400390"/>
    <lineage>
        <taxon>Bacteria</taxon>
        <taxon>Pseudomonadati</taxon>
        <taxon>Pseudomonadota</taxon>
        <taxon>Gammaproteobacteria</taxon>
        <taxon>Alkalimonas</taxon>
    </lineage>
</organism>
<dbReference type="EC" id="2.7.7.65" evidence="1"/>
<keyword evidence="5" id="KW-0808">Transferase</keyword>
<keyword evidence="3" id="KW-0812">Transmembrane</keyword>
<evidence type="ECO:0000256" key="3">
    <source>
        <dbReference type="SAM" id="Phobius"/>
    </source>
</evidence>
<dbReference type="InterPro" id="IPR000160">
    <property type="entry name" value="GGDEF_dom"/>
</dbReference>
<protein>
    <recommendedName>
        <fullName evidence="1">diguanylate cyclase</fullName>
        <ecNumber evidence="1">2.7.7.65</ecNumber>
    </recommendedName>
</protein>
<feature type="transmembrane region" description="Helical" evidence="3">
    <location>
        <begin position="21"/>
        <end position="42"/>
    </location>
</feature>
<evidence type="ECO:0000256" key="2">
    <source>
        <dbReference type="ARBA" id="ARBA00034247"/>
    </source>
</evidence>
<name>A0ABT9H1H1_9GAMM</name>
<dbReference type="RefSeq" id="WP_305894428.1">
    <property type="nucleotide sequence ID" value="NZ_JAUZVZ010000020.1"/>
</dbReference>
<comment type="catalytic activity">
    <reaction evidence="2">
        <text>2 GTP = 3',3'-c-di-GMP + 2 diphosphate</text>
        <dbReference type="Rhea" id="RHEA:24898"/>
        <dbReference type="ChEBI" id="CHEBI:33019"/>
        <dbReference type="ChEBI" id="CHEBI:37565"/>
        <dbReference type="ChEBI" id="CHEBI:58805"/>
        <dbReference type="EC" id="2.7.7.65"/>
    </reaction>
</comment>
<dbReference type="Proteomes" id="UP001231616">
    <property type="component" value="Unassembled WGS sequence"/>
</dbReference>
<sequence>MQSSLRLDTGKHARKIDATRRIYILSFVSYIAGAVMVLFGFMSWDANALLLPTILFGGGSLFFANILYFQLTKQLDSACQIEAVLVAIFVLALIYHGGHNNTALYWAFPFPAILFGLLGVRKALLSNAILMVLLIVLLLQPDALLADYKEAEVSRFLVSMLIVIVVCWINDHFRERSHEAMSALQKSKDMEANTDPLTLLVNRRYIEANFAQQLHNYPQHYFPLGVVMCDIDHFKLFNDQYGHDVGDEVLKTVADIFRSHLRPQDIACRNGGEEFLLLLPQTDLEQSKSVAEKIRAIMANQPFMFGSIEAPITASFGVTVCQEQSHFQAAIKAADQQLYRAKAAGRNQVH</sequence>
<dbReference type="PANTHER" id="PTHR45138">
    <property type="entry name" value="REGULATORY COMPONENTS OF SENSORY TRANSDUCTION SYSTEM"/>
    <property type="match status" value="1"/>
</dbReference>
<feature type="transmembrane region" description="Helical" evidence="3">
    <location>
        <begin position="152"/>
        <end position="169"/>
    </location>
</feature>
<dbReference type="Gene3D" id="3.30.70.270">
    <property type="match status" value="1"/>
</dbReference>
<dbReference type="InterPro" id="IPR048435">
    <property type="entry name" value="MASE6"/>
</dbReference>
<feature type="transmembrane region" description="Helical" evidence="3">
    <location>
        <begin position="127"/>
        <end position="146"/>
    </location>
</feature>
<feature type="domain" description="GGDEF" evidence="4">
    <location>
        <begin position="222"/>
        <end position="350"/>
    </location>
</feature>